<dbReference type="SUPFAM" id="SSF54980">
    <property type="entry name" value="EF-G C-terminal domain-like"/>
    <property type="match status" value="1"/>
</dbReference>
<evidence type="ECO:0000259" key="3">
    <source>
        <dbReference type="Pfam" id="PF09186"/>
    </source>
</evidence>
<dbReference type="SUPFAM" id="SSF54211">
    <property type="entry name" value="Ribosomal protein S5 domain 2-like"/>
    <property type="match status" value="1"/>
</dbReference>
<evidence type="ECO:0000259" key="2">
    <source>
        <dbReference type="Pfam" id="PF01205"/>
    </source>
</evidence>
<dbReference type="STRING" id="1431546.CAQU_08300"/>
<dbReference type="Proteomes" id="UP000185478">
    <property type="component" value="Chromosome"/>
</dbReference>
<sequence>MNQSYNCPAPGTDILTELEIKRSRFITHLRRVGNEDEARAFIHEIKQAYPDARHHCSAFIYHVENSNPVERSSDDGEPSGTAGMPMLDVLRGSGLLDIAAVVVRYFGGVKLGTGGLVRAYSDATAQALSQVTTSTRSVQDIFSVSLDHATAGRIDAELRGRGFSIIDTEYGAEVTLSIACQPGAGEALAGTLAGLTSGEVQPRAAGQRWVETPT</sequence>
<evidence type="ECO:0000313" key="4">
    <source>
        <dbReference type="EMBL" id="APT85069.1"/>
    </source>
</evidence>
<feature type="domain" description="UPF0029" evidence="3">
    <location>
        <begin position="144"/>
        <end position="198"/>
    </location>
</feature>
<reference evidence="4 5" key="1">
    <citation type="submission" date="2014-08" db="EMBL/GenBank/DDBJ databases">
        <title>Complete genome sequence of Corynebacterium aquilae S-613T(T) (=DSM 44791(T)), isolated from the choana of a healthy golden eagle.</title>
        <authorList>
            <person name="Ruckert C."/>
            <person name="Albersmeier A."/>
            <person name="Winkler A."/>
            <person name="Kalinowski J."/>
        </authorList>
    </citation>
    <scope>NUCLEOTIDE SEQUENCE [LARGE SCALE GENOMIC DNA]</scope>
    <source>
        <strain evidence="4 5">S-613</strain>
    </source>
</reference>
<dbReference type="KEGG" id="caqu:CAQU_08300"/>
<proteinExistence type="inferred from homology"/>
<dbReference type="EMBL" id="CP009245">
    <property type="protein sequence ID" value="APT85069.1"/>
    <property type="molecule type" value="Genomic_DNA"/>
</dbReference>
<accession>A0A1L7CGW6</accession>
<dbReference type="InterPro" id="IPR035647">
    <property type="entry name" value="EFG_III/V"/>
</dbReference>
<dbReference type="GO" id="GO:0005737">
    <property type="term" value="C:cytoplasm"/>
    <property type="evidence" value="ECO:0007669"/>
    <property type="project" value="TreeGrafter"/>
</dbReference>
<dbReference type="InterPro" id="IPR023582">
    <property type="entry name" value="Impact"/>
</dbReference>
<dbReference type="Pfam" id="PF09186">
    <property type="entry name" value="DUF1949"/>
    <property type="match status" value="1"/>
</dbReference>
<keyword evidence="5" id="KW-1185">Reference proteome</keyword>
<dbReference type="InterPro" id="IPR015796">
    <property type="entry name" value="Impact_YigZ-like"/>
</dbReference>
<dbReference type="InterPro" id="IPR020569">
    <property type="entry name" value="UPF0029_Impact_CS"/>
</dbReference>
<gene>
    <name evidence="4" type="ORF">CAQU_08300</name>
</gene>
<dbReference type="RefSeq" id="WP_075726771.1">
    <property type="nucleotide sequence ID" value="NZ_CP009245.1"/>
</dbReference>
<comment type="similarity">
    <text evidence="1">Belongs to the IMPACT family.</text>
</comment>
<evidence type="ECO:0000256" key="1">
    <source>
        <dbReference type="ARBA" id="ARBA00007665"/>
    </source>
</evidence>
<dbReference type="AlphaFoldDB" id="A0A1L7CGW6"/>
<dbReference type="Gene3D" id="3.30.230.30">
    <property type="entry name" value="Impact, N-terminal domain"/>
    <property type="match status" value="1"/>
</dbReference>
<dbReference type="PANTHER" id="PTHR16301:SF20">
    <property type="entry name" value="IMPACT FAMILY MEMBER YIGZ"/>
    <property type="match status" value="1"/>
</dbReference>
<dbReference type="PROSITE" id="PS00910">
    <property type="entry name" value="UPF0029"/>
    <property type="match status" value="1"/>
</dbReference>
<dbReference type="Pfam" id="PF01205">
    <property type="entry name" value="Impact_N"/>
    <property type="match status" value="1"/>
</dbReference>
<dbReference type="PANTHER" id="PTHR16301">
    <property type="entry name" value="IMPACT-RELATED"/>
    <property type="match status" value="1"/>
</dbReference>
<organism evidence="4 5">
    <name type="scientific">Corynebacterium aquilae DSM 44791</name>
    <dbReference type="NCBI Taxonomy" id="1431546"/>
    <lineage>
        <taxon>Bacteria</taxon>
        <taxon>Bacillati</taxon>
        <taxon>Actinomycetota</taxon>
        <taxon>Actinomycetes</taxon>
        <taxon>Mycobacteriales</taxon>
        <taxon>Corynebacteriaceae</taxon>
        <taxon>Corynebacterium</taxon>
    </lineage>
</organism>
<name>A0A1L7CGW6_9CORY</name>
<dbReference type="InterPro" id="IPR001498">
    <property type="entry name" value="Impact_N"/>
</dbReference>
<dbReference type="GO" id="GO:0006446">
    <property type="term" value="P:regulation of translational initiation"/>
    <property type="evidence" value="ECO:0007669"/>
    <property type="project" value="TreeGrafter"/>
</dbReference>
<evidence type="ECO:0000313" key="5">
    <source>
        <dbReference type="Proteomes" id="UP000185478"/>
    </source>
</evidence>
<dbReference type="NCBIfam" id="TIGR00257">
    <property type="entry name" value="IMPACT_YIGZ"/>
    <property type="match status" value="1"/>
</dbReference>
<dbReference type="InterPro" id="IPR020568">
    <property type="entry name" value="Ribosomal_Su5_D2-typ_SF"/>
</dbReference>
<protein>
    <recommendedName>
        <fullName evidence="6">YigZ family protein</fullName>
    </recommendedName>
</protein>
<dbReference type="InterPro" id="IPR015269">
    <property type="entry name" value="UPF0029_Impact_C"/>
</dbReference>
<dbReference type="InterPro" id="IPR036956">
    <property type="entry name" value="Impact_N_sf"/>
</dbReference>
<evidence type="ECO:0008006" key="6">
    <source>
        <dbReference type="Google" id="ProtNLM"/>
    </source>
</evidence>
<dbReference type="OrthoDB" id="9813771at2"/>
<feature type="domain" description="Impact N-terminal" evidence="2">
    <location>
        <begin position="21"/>
        <end position="128"/>
    </location>
</feature>